<keyword evidence="2" id="KW-1185">Reference proteome</keyword>
<dbReference type="InterPro" id="IPR023131">
    <property type="entry name" value="Mth639-like_dom_sf"/>
</dbReference>
<evidence type="ECO:0000313" key="1">
    <source>
        <dbReference type="EMBL" id="SDD51217.1"/>
    </source>
</evidence>
<name>A0A1G6VDX5_9PSEU</name>
<evidence type="ECO:0008006" key="3">
    <source>
        <dbReference type="Google" id="ProtNLM"/>
    </source>
</evidence>
<reference evidence="2" key="1">
    <citation type="submission" date="2016-10" db="EMBL/GenBank/DDBJ databases">
        <authorList>
            <person name="Varghese N."/>
            <person name="Submissions S."/>
        </authorList>
    </citation>
    <scope>NUCLEOTIDE SEQUENCE [LARGE SCALE GENOMIC DNA]</scope>
    <source>
        <strain evidence="2">IBRC-M 10403</strain>
    </source>
</reference>
<protein>
    <recommendedName>
        <fullName evidence="3">DUF371 domain-containing protein</fullName>
    </recommendedName>
</protein>
<dbReference type="InterPro" id="IPR007171">
    <property type="entry name" value="DUF371"/>
</dbReference>
<dbReference type="AlphaFoldDB" id="A0A1G6VDX5"/>
<proteinExistence type="predicted"/>
<dbReference type="Proteomes" id="UP000199501">
    <property type="component" value="Unassembled WGS sequence"/>
</dbReference>
<evidence type="ECO:0000313" key="2">
    <source>
        <dbReference type="Proteomes" id="UP000199501"/>
    </source>
</evidence>
<organism evidence="1 2">
    <name type="scientific">Actinokineospora iranica</name>
    <dbReference type="NCBI Taxonomy" id="1271860"/>
    <lineage>
        <taxon>Bacteria</taxon>
        <taxon>Bacillati</taxon>
        <taxon>Actinomycetota</taxon>
        <taxon>Actinomycetes</taxon>
        <taxon>Pseudonocardiales</taxon>
        <taxon>Pseudonocardiaceae</taxon>
        <taxon>Actinokineospora</taxon>
    </lineage>
</organism>
<dbReference type="Gene3D" id="2.60.120.630">
    <property type="entry name" value="mth639 domain like"/>
    <property type="match status" value="1"/>
</dbReference>
<dbReference type="STRING" id="1271860.SAMN05216174_11258"/>
<dbReference type="RefSeq" id="WP_091454496.1">
    <property type="nucleotide sequence ID" value="NZ_FMZZ01000012.1"/>
</dbReference>
<dbReference type="OrthoDB" id="3690130at2"/>
<gene>
    <name evidence="1" type="ORF">SAMN05216174_11258</name>
</gene>
<accession>A0A1G6VDX5</accession>
<dbReference type="Pfam" id="PF04027">
    <property type="entry name" value="DUF371"/>
    <property type="match status" value="1"/>
</dbReference>
<sequence>MADELLRLRCRGHRQIRATHAKTLEFAVDTDITGRATCVVGVDSALVGDPPAALAGPVLITVSAGGETATVRALANSRWRPGGAAVVRRSGERLPNTLATDADLAAADLPRALAAAMADPAAVVDVVVERDDRPDPRLVRYRAGQGHDDRLAAECAAAAAVLAEDPAARSVVTAHGGIVGAKVPSDSARVLAVSTTDTTGPAVRALLADRPVVEVLGLPPELAVAKASPLGGPVLLATGFARRDVVRLATAHRSSTVVFRCPASDLARHLDEAERAVGTRAATVLPHAGEIPVWGPLALAREVGGSGDVLCALDPVEDFPGDPAPDLTPAALLTALLAQDVSAKTLARALADQPGWSRKQAYDFVLGLDRPRKL</sequence>
<dbReference type="EMBL" id="FMZZ01000012">
    <property type="protein sequence ID" value="SDD51217.1"/>
    <property type="molecule type" value="Genomic_DNA"/>
</dbReference>